<keyword evidence="3 5" id="KW-0732">Signal</keyword>
<dbReference type="Pfam" id="PF00014">
    <property type="entry name" value="Kunitz_BPTI"/>
    <property type="match status" value="2"/>
</dbReference>
<feature type="chain" id="PRO_5012194922" evidence="5">
    <location>
        <begin position="19"/>
        <end position="183"/>
    </location>
</feature>
<dbReference type="PROSITE" id="PS50279">
    <property type="entry name" value="BPTI_KUNITZ_2"/>
    <property type="match status" value="2"/>
</dbReference>
<evidence type="ECO:0000256" key="2">
    <source>
        <dbReference type="ARBA" id="ARBA00022525"/>
    </source>
</evidence>
<feature type="domain" description="BPTI/Kunitz inhibitor" evidence="6">
    <location>
        <begin position="99"/>
        <end position="149"/>
    </location>
</feature>
<evidence type="ECO:0000256" key="5">
    <source>
        <dbReference type="SAM" id="SignalP"/>
    </source>
</evidence>
<dbReference type="GO" id="GO:0004867">
    <property type="term" value="F:serine-type endopeptidase inhibitor activity"/>
    <property type="evidence" value="ECO:0007669"/>
    <property type="project" value="InterPro"/>
</dbReference>
<dbReference type="EMBL" id="GFPF01000525">
    <property type="protein sequence ID" value="MAA11671.1"/>
    <property type="molecule type" value="Transcribed_RNA"/>
</dbReference>
<sequence>MKLAASVLFLIFVNYIHGHIWSTGTKNEKALTPRNSEMCLQRPTIGSCGPVVVSWFFEAESKLCKMFNHTICGGGGNAFLTEKKCQSICRPKKTPKAVCSLTPKPGRCFLAKRKWHFNEKNNECEVFPNQRCGSNDNAFSTKKKCMERCSYVKAPSSCVNCEQTKGNELPLIKQPGQSGRNPK</sequence>
<dbReference type="GO" id="GO:0048019">
    <property type="term" value="F:receptor antagonist activity"/>
    <property type="evidence" value="ECO:0007669"/>
    <property type="project" value="TreeGrafter"/>
</dbReference>
<organism evidence="7">
    <name type="scientific">Rhipicephalus zambeziensis</name>
    <dbReference type="NCBI Taxonomy" id="60191"/>
    <lineage>
        <taxon>Eukaryota</taxon>
        <taxon>Metazoa</taxon>
        <taxon>Ecdysozoa</taxon>
        <taxon>Arthropoda</taxon>
        <taxon>Chelicerata</taxon>
        <taxon>Arachnida</taxon>
        <taxon>Acari</taxon>
        <taxon>Parasitiformes</taxon>
        <taxon>Ixodida</taxon>
        <taxon>Ixodoidea</taxon>
        <taxon>Ixodidae</taxon>
        <taxon>Rhipicephalinae</taxon>
        <taxon>Rhipicephalus</taxon>
        <taxon>Rhipicephalus</taxon>
    </lineage>
</organism>
<dbReference type="Gene3D" id="4.10.410.10">
    <property type="entry name" value="Pancreatic trypsin inhibitor Kunitz domain"/>
    <property type="match status" value="2"/>
</dbReference>
<dbReference type="GO" id="GO:0005615">
    <property type="term" value="C:extracellular space"/>
    <property type="evidence" value="ECO:0007669"/>
    <property type="project" value="TreeGrafter"/>
</dbReference>
<dbReference type="PANTHER" id="PTHR45938:SF11">
    <property type="entry name" value="WAP, KAZAL, IMMUNOGLOBULIN, KUNITZ AND NTR DOMAIN-CONTAINING PROTEIN 2-LIKE"/>
    <property type="match status" value="1"/>
</dbReference>
<dbReference type="AlphaFoldDB" id="A0A224YB94"/>
<comment type="subcellular location">
    <subcellularLocation>
        <location evidence="1">Secreted</location>
    </subcellularLocation>
</comment>
<dbReference type="PANTHER" id="PTHR45938">
    <property type="entry name" value="ACP24A4-RELATED"/>
    <property type="match status" value="1"/>
</dbReference>
<reference evidence="7" key="1">
    <citation type="journal article" date="2017" name="Parasit. Vectors">
        <title>Sialotranscriptomics of Rhipicephalus zambeziensis reveals intricate expression profiles of secretory proteins and suggests tight temporal transcriptional regulation during blood-feeding.</title>
        <authorList>
            <person name="de Castro M.H."/>
            <person name="de Klerk D."/>
            <person name="Pienaar R."/>
            <person name="Rees D.J.G."/>
            <person name="Mans B.J."/>
        </authorList>
    </citation>
    <scope>NUCLEOTIDE SEQUENCE</scope>
    <source>
        <tissue evidence="7">Salivary glands</tissue>
    </source>
</reference>
<proteinExistence type="predicted"/>
<evidence type="ECO:0000313" key="7">
    <source>
        <dbReference type="EMBL" id="MAA11671.1"/>
    </source>
</evidence>
<dbReference type="InterPro" id="IPR036880">
    <property type="entry name" value="Kunitz_BPTI_sf"/>
</dbReference>
<evidence type="ECO:0000256" key="1">
    <source>
        <dbReference type="ARBA" id="ARBA00004613"/>
    </source>
</evidence>
<accession>A0A224YB94</accession>
<dbReference type="SMART" id="SM00131">
    <property type="entry name" value="KU"/>
    <property type="match status" value="2"/>
</dbReference>
<keyword evidence="2" id="KW-0964">Secreted</keyword>
<feature type="signal peptide" evidence="5">
    <location>
        <begin position="1"/>
        <end position="18"/>
    </location>
</feature>
<dbReference type="GO" id="GO:0050431">
    <property type="term" value="F:transforming growth factor beta binding"/>
    <property type="evidence" value="ECO:0007669"/>
    <property type="project" value="TreeGrafter"/>
</dbReference>
<evidence type="ECO:0000259" key="6">
    <source>
        <dbReference type="PROSITE" id="PS50279"/>
    </source>
</evidence>
<evidence type="ECO:0000256" key="4">
    <source>
        <dbReference type="ARBA" id="ARBA00023157"/>
    </source>
</evidence>
<evidence type="ECO:0000256" key="3">
    <source>
        <dbReference type="ARBA" id="ARBA00022729"/>
    </source>
</evidence>
<dbReference type="CDD" id="cd00109">
    <property type="entry name" value="Kunitz-type"/>
    <property type="match status" value="1"/>
</dbReference>
<dbReference type="InterPro" id="IPR002223">
    <property type="entry name" value="Kunitz_BPTI"/>
</dbReference>
<feature type="domain" description="BPTI/Kunitz inhibitor" evidence="6">
    <location>
        <begin position="39"/>
        <end position="89"/>
    </location>
</feature>
<name>A0A224YB94_9ACAR</name>
<keyword evidence="4" id="KW-1015">Disulfide bond</keyword>
<dbReference type="SUPFAM" id="SSF57362">
    <property type="entry name" value="BPTI-like"/>
    <property type="match status" value="2"/>
</dbReference>
<protein>
    <submittedName>
        <fullName evidence="7">Pancreatic trypsin inhibitor</fullName>
    </submittedName>
</protein>